<dbReference type="NCBIfam" id="NF008852">
    <property type="entry name" value="PRK11890.1"/>
    <property type="match status" value="1"/>
</dbReference>
<comment type="caution">
    <text evidence="5">The sequence shown here is derived from an EMBL/GenBank/DDBJ whole genome shotgun (WGS) entry which is preliminary data.</text>
</comment>
<feature type="domain" description="MaoC-like" evidence="4">
    <location>
        <begin position="24"/>
        <end position="115"/>
    </location>
</feature>
<accession>A0ABV3L5N4</accession>
<dbReference type="SUPFAM" id="SSF53659">
    <property type="entry name" value="Isocitrate/Isopropylmalate dehydrogenase-like"/>
    <property type="match status" value="1"/>
</dbReference>
<dbReference type="InterPro" id="IPR002505">
    <property type="entry name" value="PTA_PTB"/>
</dbReference>
<sequence>MKILRNTPFDQLAVGMEAETRRLCVADDLYVFAHASGNFNPLHLASEDGDGDGLPEAVAPGAWVGALISAVLGNQLPGPGTVYLSQSYRFLGRAIAGDELIAKVRLTGKGAGNRVTFDTWVELADGTRILDGEAEVIAPAGDISFDAAEMPGLSVQRHRHFDKLLAEAEPLDPVPTAVVAPEETNSLGGALLAHDHTIIQPILIGDSAKITAAAQELGADISGLEVIHVDTHRDAAALGVKLVLEGKVQALMKGHLHTDDLLRQVMKREGGLRIGRRLSHIFVMDVPGLDHLLFVTDAAINIAPDLETKVDITQNAIDLARALGIETPKVGVLSAVETVTTKIPSTLDAAVLSKMADRGQIRGGMVDGPLAMDNAIDMGAARTKGIKSMVAGRAEILIAPNMESGNMLAKELTFVAHAEAGGIVLGARCPIILTSRSDDDKARLASCAIAALYAKRTAL</sequence>
<dbReference type="SUPFAM" id="SSF54637">
    <property type="entry name" value="Thioesterase/thiol ester dehydrase-isomerase"/>
    <property type="match status" value="1"/>
</dbReference>
<reference evidence="5 6" key="1">
    <citation type="submission" date="2024-07" db="EMBL/GenBank/DDBJ databases">
        <authorList>
            <person name="Kang M."/>
        </authorList>
    </citation>
    <scope>NUCLEOTIDE SEQUENCE [LARGE SCALE GENOMIC DNA]</scope>
    <source>
        <strain evidence="5 6">DFM31</strain>
    </source>
</reference>
<evidence type="ECO:0000256" key="1">
    <source>
        <dbReference type="ARBA" id="ARBA00022679"/>
    </source>
</evidence>
<dbReference type="Pfam" id="PF01515">
    <property type="entry name" value="PTA_PTB"/>
    <property type="match status" value="1"/>
</dbReference>
<protein>
    <submittedName>
        <fullName evidence="5">Bifunctional enoyl-CoA hydratase/phosphate acetyltransferase</fullName>
    </submittedName>
</protein>
<keyword evidence="6" id="KW-1185">Reference proteome</keyword>
<name>A0ABV3L5N4_9RHOB</name>
<dbReference type="CDD" id="cd03449">
    <property type="entry name" value="R_hydratase"/>
    <property type="match status" value="1"/>
</dbReference>
<gene>
    <name evidence="5" type="ORF">AB0T83_08550</name>
</gene>
<dbReference type="InterPro" id="IPR029069">
    <property type="entry name" value="HotDog_dom_sf"/>
</dbReference>
<organism evidence="5 6">
    <name type="scientific">Meridianimarinicoccus marinus</name>
    <dbReference type="NCBI Taxonomy" id="3231483"/>
    <lineage>
        <taxon>Bacteria</taxon>
        <taxon>Pseudomonadati</taxon>
        <taxon>Pseudomonadota</taxon>
        <taxon>Alphaproteobacteria</taxon>
        <taxon>Rhodobacterales</taxon>
        <taxon>Paracoccaceae</taxon>
        <taxon>Meridianimarinicoccus</taxon>
    </lineage>
</organism>
<dbReference type="Gene3D" id="3.10.129.10">
    <property type="entry name" value="Hotdog Thioesterase"/>
    <property type="match status" value="1"/>
</dbReference>
<dbReference type="NCBIfam" id="NF006045">
    <property type="entry name" value="PRK08190.1"/>
    <property type="match status" value="1"/>
</dbReference>
<dbReference type="InterPro" id="IPR002539">
    <property type="entry name" value="MaoC-like_dom"/>
</dbReference>
<keyword evidence="1" id="KW-0808">Transferase</keyword>
<evidence type="ECO:0000313" key="5">
    <source>
        <dbReference type="EMBL" id="MEV8466825.1"/>
    </source>
</evidence>
<dbReference type="PANTHER" id="PTHR43356">
    <property type="entry name" value="PHOSPHATE ACETYLTRANSFERASE"/>
    <property type="match status" value="1"/>
</dbReference>
<dbReference type="InterPro" id="IPR050500">
    <property type="entry name" value="Phos_Acetyltrans/Butyryltrans"/>
</dbReference>
<dbReference type="EMBL" id="JBFBVU010000008">
    <property type="protein sequence ID" value="MEV8466825.1"/>
    <property type="molecule type" value="Genomic_DNA"/>
</dbReference>
<dbReference type="Proteomes" id="UP001553161">
    <property type="component" value="Unassembled WGS sequence"/>
</dbReference>
<dbReference type="Gene3D" id="3.40.718.10">
    <property type="entry name" value="Isopropylmalate Dehydrogenase"/>
    <property type="match status" value="1"/>
</dbReference>
<proteinExistence type="predicted"/>
<evidence type="ECO:0000259" key="3">
    <source>
        <dbReference type="Pfam" id="PF01515"/>
    </source>
</evidence>
<feature type="domain" description="Phosphate acetyl/butaryl transferase" evidence="3">
    <location>
        <begin position="232"/>
        <end position="451"/>
    </location>
</feature>
<dbReference type="PANTHER" id="PTHR43356:SF2">
    <property type="entry name" value="PHOSPHATE ACETYLTRANSFERASE"/>
    <property type="match status" value="1"/>
</dbReference>
<keyword evidence="2" id="KW-0012">Acyltransferase</keyword>
<evidence type="ECO:0000313" key="6">
    <source>
        <dbReference type="Proteomes" id="UP001553161"/>
    </source>
</evidence>
<dbReference type="RefSeq" id="WP_366192613.1">
    <property type="nucleotide sequence ID" value="NZ_JBFBVU010000008.1"/>
</dbReference>
<evidence type="ECO:0000259" key="4">
    <source>
        <dbReference type="Pfam" id="PF01575"/>
    </source>
</evidence>
<evidence type="ECO:0000256" key="2">
    <source>
        <dbReference type="ARBA" id="ARBA00023315"/>
    </source>
</evidence>
<dbReference type="Pfam" id="PF01575">
    <property type="entry name" value="MaoC_dehydratas"/>
    <property type="match status" value="1"/>
</dbReference>